<dbReference type="InterPro" id="IPR029787">
    <property type="entry name" value="Nucleotide_cyclase"/>
</dbReference>
<evidence type="ECO:0008006" key="5">
    <source>
        <dbReference type="Google" id="ProtNLM"/>
    </source>
</evidence>
<keyword evidence="2" id="KW-0812">Transmembrane</keyword>
<dbReference type="SUPFAM" id="SSF55073">
    <property type="entry name" value="Nucleotide cyclase"/>
    <property type="match status" value="1"/>
</dbReference>
<feature type="transmembrane region" description="Helical" evidence="2">
    <location>
        <begin position="603"/>
        <end position="629"/>
    </location>
</feature>
<feature type="region of interest" description="Disordered" evidence="1">
    <location>
        <begin position="738"/>
        <end position="768"/>
    </location>
</feature>
<feature type="transmembrane region" description="Helical" evidence="2">
    <location>
        <begin position="12"/>
        <end position="34"/>
    </location>
</feature>
<feature type="region of interest" description="Disordered" evidence="1">
    <location>
        <begin position="1384"/>
        <end position="1412"/>
    </location>
</feature>
<dbReference type="Gene3D" id="3.40.190.10">
    <property type="entry name" value="Periplasmic binding protein-like II"/>
    <property type="match status" value="1"/>
</dbReference>
<dbReference type="PANTHER" id="PTHR43649">
    <property type="entry name" value="ARABINOSE-BINDING PROTEIN-RELATED"/>
    <property type="match status" value="1"/>
</dbReference>
<dbReference type="InterPro" id="IPR050490">
    <property type="entry name" value="Bact_solute-bd_prot1"/>
</dbReference>
<protein>
    <recommendedName>
        <fullName evidence="5">Guanylate cyclase domain-containing protein</fullName>
    </recommendedName>
</protein>
<feature type="compositionally biased region" description="Pro residues" evidence="1">
    <location>
        <begin position="1398"/>
        <end position="1410"/>
    </location>
</feature>
<keyword evidence="2" id="KW-0472">Membrane</keyword>
<feature type="region of interest" description="Disordered" evidence="1">
    <location>
        <begin position="918"/>
        <end position="939"/>
    </location>
</feature>
<evidence type="ECO:0000313" key="3">
    <source>
        <dbReference type="EMBL" id="GFR45317.1"/>
    </source>
</evidence>
<feature type="region of interest" description="Disordered" evidence="1">
    <location>
        <begin position="1033"/>
        <end position="1059"/>
    </location>
</feature>
<dbReference type="PANTHER" id="PTHR43649:SF12">
    <property type="entry name" value="DIACETYLCHITOBIOSE BINDING PROTEIN DASA"/>
    <property type="match status" value="1"/>
</dbReference>
<feature type="compositionally biased region" description="Pro residues" evidence="1">
    <location>
        <begin position="572"/>
        <end position="595"/>
    </location>
</feature>
<keyword evidence="2" id="KW-1133">Transmembrane helix</keyword>
<name>A0AAD3DQX4_9CHLO</name>
<organism evidence="3 4">
    <name type="scientific">Astrephomene gubernaculifera</name>
    <dbReference type="NCBI Taxonomy" id="47775"/>
    <lineage>
        <taxon>Eukaryota</taxon>
        <taxon>Viridiplantae</taxon>
        <taxon>Chlorophyta</taxon>
        <taxon>core chlorophytes</taxon>
        <taxon>Chlorophyceae</taxon>
        <taxon>CS clade</taxon>
        <taxon>Chlamydomonadales</taxon>
        <taxon>Astrephomenaceae</taxon>
        <taxon>Astrephomene</taxon>
    </lineage>
</organism>
<feature type="compositionally biased region" description="Gly residues" evidence="1">
    <location>
        <begin position="1041"/>
        <end position="1051"/>
    </location>
</feature>
<feature type="region of interest" description="Disordered" evidence="1">
    <location>
        <begin position="1138"/>
        <end position="1168"/>
    </location>
</feature>
<sequence length="2026" mass="207548">MLDATAVKDTVQASMTFTLFALAYIAFGCLFGGVEATCDNSTSTGSYCVASLVRDILAVPGVNVSSGGSSPRGAVEGAVGTFLGQCLGMQAPTLRPVNMLLMQETRGRGAEKIGAYIEARTGFTFQATYVGTDQLTQAIVSDLVLPSGQPNPAPSLDGFAFDPSAVVDLTALGALAPLEQYVREDADIEWSDVIPFIRQIATIYDGHLVGVPITGHASVLYYRKDVLAAAGAPVPSTWEELLAVASAVNGSDFNGDGKPDYSICWQVVDCLESSVVLVQILAPMVQTMGMPHGWLFDPANMQLLLNSTAMMRALELMRALQTVTYPGSRCNLVHFEFLSGECAFTVKWVEQFKAAEFFTPYLRGRVGVAQLPGSTHVLDRTTGQLVACTTSICPYARTERDARTGQAVLVNRAPHFGYVGFAGGARKSGDPDYQKAVYNSFALFASTETSWEFILDPIAPAGPFRTSHVDPANLHRWVAAGYDANDTASFLNAWKESYSDPNVALDIRILNSYKYRDILGSAGNNITRNLSTPLVEVFTALVQQTMQLLAESGGVDKVRAAYRTALGYSSSSPPPPPELFIARPPPAPAPPPPPAASSGSSRLGAVAGGAVATVVAVVVLLGLAGYWLWARSQGRGLLGSTLPPKPGPETTLLVACLPDLPLLMRELPEPLVARALSQYLAFMRRLLKQHKGYEALAAPASDILPTASASAVAAGGFLDDPTFATTAISITLPPAAFDGDRRGRGRRGSVGDSVEEANERSTPPSLRGNSVQAIEAAVAAANTPPDVAAAATAPLATDSAFRLGELAGEGWFMVCAFSTARDAVRFAAAAQQGLMRLDWPSLLLEHPACMPLYALSAAALSNHPTRLHSTQPFGNRGTRCSGGGGGRWNGVLPAHLPPLHPFSCRTMKQQQNQLNLMYSSNNSNSNQSSQNGARKYPSATNDWDASVRYAASASTTVATAGITVRMKQTPRSSAGGHRLAGSAGQGTSAIVRSLLARRHRVLDLFHTAGSRGGSEAPSRSHSSCQSIMRTNGEVQSPYSSRGGGAGGGVGGLSQPPAAGAAAPAMAGAMTDTAAARATAATCGDGNQAGNANTATDNRFVPVSTLAALSARSKLPQPQHRPQPQLLSFTRSDLSLRLPSQPLQPQQDKKERPLQHPPPQQSTEPTTGLQEKCCTVDDTNNHFYNPFSTTAAIAAAAATGGSFSPATAPAPWLDASSPAAWVAELPDPLGGTAAAASSSLVRRSPSSVGRFLTLVAAGTPSAAGGERGSSGSGNGTQLDRNTQGLCALYGRGASSLSQQAALLGSPLGMLRTRTLQPARSAIAPALSAIRATSVLAVAAGAAAADATAGAWAGTLTADNGFGSGGGVGDGTTALLAASSAGLEVGSSCKPPQRQTPVQLPCPSPPPTPPPQQGAVAAASVAAAVGGVALQQQTQPHTATTTLDASAAQGAVAAATGPIASATIANTNANADAVSSKARGGGPLQVVRMAEYYQVAFKVVNTLAQVISSHNGGAEVAADGADATTTYTATSTVAVGPDSSSKQRPREGSCLRFLGPPPSGSLETAVSPYNTGSGGGFSGGGGGIPGAIKQYGSIHASHETCSSDYTPGDSGRGKGGGSSSACAMAGSSGSVLKPLAAGSRAAAALQVPLAALPVHSEDTALPAISVDLTPSFSATPSAAAAGDVTAVAAMGVAPSKASGSCVVSARDLATSSASLVLRQSNGGGGGGYQRSNTQQSGLIPPVPSPLRSGRPVAFLSRFSRGTAASASGHPTPGLPPCPQAATPPGLASSSSAHASGSAGGSGGTGNPPTAGASSWWGALWRILTHAGRETDPVAMLSTGGKAAEQSLTRAAEAEAQTEAMLREAGTVLQRGLRVCMGLSSGVASRHVSYTRTAKRVQYCGLTLQIARDLSYAAYGTASRVLLSGGCYKQLDAGSPDFNRTCTILNIGEYQLLQPCRIPCPLDLYMPLTPLQGPCLAAHTRPRGALQTQGGVMEAPVGDVTIVFAYAVGVSTLMAWDLAEAQSAVSLLQ</sequence>
<evidence type="ECO:0000256" key="2">
    <source>
        <dbReference type="SAM" id="Phobius"/>
    </source>
</evidence>
<feature type="compositionally biased region" description="Low complexity" evidence="1">
    <location>
        <begin position="1781"/>
        <end position="1794"/>
    </location>
</feature>
<feature type="non-terminal residue" evidence="3">
    <location>
        <position position="2026"/>
    </location>
</feature>
<comment type="caution">
    <text evidence="3">The sequence shown here is derived from an EMBL/GenBank/DDBJ whole genome shotgun (WGS) entry which is preliminary data.</text>
</comment>
<proteinExistence type="predicted"/>
<evidence type="ECO:0000256" key="1">
    <source>
        <dbReference type="SAM" id="MobiDB-lite"/>
    </source>
</evidence>
<evidence type="ECO:0000313" key="4">
    <source>
        <dbReference type="Proteomes" id="UP001054857"/>
    </source>
</evidence>
<keyword evidence="4" id="KW-1185">Reference proteome</keyword>
<feature type="region of interest" description="Disordered" evidence="1">
    <location>
        <begin position="1718"/>
        <end position="1808"/>
    </location>
</feature>
<reference evidence="3 4" key="1">
    <citation type="journal article" date="2021" name="Sci. Rep.">
        <title>Genome sequencing of the multicellular alga Astrephomene provides insights into convergent evolution of germ-soma differentiation.</title>
        <authorList>
            <person name="Yamashita S."/>
            <person name="Yamamoto K."/>
            <person name="Matsuzaki R."/>
            <person name="Suzuki S."/>
            <person name="Yamaguchi H."/>
            <person name="Hirooka S."/>
            <person name="Minakuchi Y."/>
            <person name="Miyagishima S."/>
            <person name="Kawachi M."/>
            <person name="Toyoda A."/>
            <person name="Nozaki H."/>
        </authorList>
    </citation>
    <scope>NUCLEOTIDE SEQUENCE [LARGE SCALE GENOMIC DNA]</scope>
    <source>
        <strain evidence="3 4">NIES-4017</strain>
    </source>
</reference>
<feature type="region of interest" description="Disordered" evidence="1">
    <location>
        <begin position="567"/>
        <end position="600"/>
    </location>
</feature>
<dbReference type="Gene3D" id="3.30.70.1230">
    <property type="entry name" value="Nucleotide cyclase"/>
    <property type="match status" value="2"/>
</dbReference>
<gene>
    <name evidence="3" type="ORF">Agub_g6683</name>
</gene>
<dbReference type="Proteomes" id="UP001054857">
    <property type="component" value="Unassembled WGS sequence"/>
</dbReference>
<feature type="region of interest" description="Disordered" evidence="1">
    <location>
        <begin position="1530"/>
        <end position="1566"/>
    </location>
</feature>
<accession>A0AAD3DQX4</accession>
<dbReference type="SUPFAM" id="SSF53850">
    <property type="entry name" value="Periplasmic binding protein-like II"/>
    <property type="match status" value="1"/>
</dbReference>
<feature type="compositionally biased region" description="Low complexity" evidence="1">
    <location>
        <begin position="918"/>
        <end position="931"/>
    </location>
</feature>
<dbReference type="EMBL" id="BMAR01000009">
    <property type="protein sequence ID" value="GFR45317.1"/>
    <property type="molecule type" value="Genomic_DNA"/>
</dbReference>